<dbReference type="PANTHER" id="PTHR11803:SF58">
    <property type="entry name" value="PROTEIN HMF1-RELATED"/>
    <property type="match status" value="1"/>
</dbReference>
<dbReference type="Gene3D" id="3.30.1330.40">
    <property type="entry name" value="RutC-like"/>
    <property type="match status" value="1"/>
</dbReference>
<protein>
    <submittedName>
        <fullName evidence="2">2-iminobutanoate/2-iminopropanoate deaminase</fullName>
    </submittedName>
</protein>
<dbReference type="GO" id="GO:0019239">
    <property type="term" value="F:deaminase activity"/>
    <property type="evidence" value="ECO:0007669"/>
    <property type="project" value="TreeGrafter"/>
</dbReference>
<dbReference type="InterPro" id="IPR006056">
    <property type="entry name" value="RidA"/>
</dbReference>
<proteinExistence type="inferred from homology"/>
<dbReference type="GO" id="GO:0005829">
    <property type="term" value="C:cytosol"/>
    <property type="evidence" value="ECO:0007669"/>
    <property type="project" value="TreeGrafter"/>
</dbReference>
<evidence type="ECO:0000313" key="3">
    <source>
        <dbReference type="Proteomes" id="UP000219252"/>
    </source>
</evidence>
<comment type="similarity">
    <text evidence="1">Belongs to the RutC family.</text>
</comment>
<organism evidence="2 3">
    <name type="scientific">Ureibacillus acetophenoni</name>
    <dbReference type="NCBI Taxonomy" id="614649"/>
    <lineage>
        <taxon>Bacteria</taxon>
        <taxon>Bacillati</taxon>
        <taxon>Bacillota</taxon>
        <taxon>Bacilli</taxon>
        <taxon>Bacillales</taxon>
        <taxon>Caryophanaceae</taxon>
        <taxon>Ureibacillus</taxon>
    </lineage>
</organism>
<dbReference type="OrthoDB" id="9803101at2"/>
<accession>A0A285UN57</accession>
<sequence>MKFITIDGAKPNGGHYSPATEKGNFVFISGQLPINPFTGKKCQGDIVAQTKQVLANLNTVLENAGTSKESIMKVTLFISDISHWDTVNEVYKQYFGDHKPARSIVPTKELHFGFEIELEAIAYKDEKE</sequence>
<dbReference type="RefSeq" id="WP_097150669.1">
    <property type="nucleotide sequence ID" value="NZ_OBQC01000014.1"/>
</dbReference>
<dbReference type="Pfam" id="PF01042">
    <property type="entry name" value="Ribonuc_L-PSP"/>
    <property type="match status" value="1"/>
</dbReference>
<dbReference type="AlphaFoldDB" id="A0A285UN57"/>
<dbReference type="NCBIfam" id="TIGR00004">
    <property type="entry name" value="Rid family detoxifying hydrolase"/>
    <property type="match status" value="1"/>
</dbReference>
<evidence type="ECO:0000313" key="2">
    <source>
        <dbReference type="EMBL" id="SOC43147.1"/>
    </source>
</evidence>
<name>A0A285UN57_9BACL</name>
<dbReference type="InterPro" id="IPR035959">
    <property type="entry name" value="RutC-like_sf"/>
</dbReference>
<dbReference type="Proteomes" id="UP000219252">
    <property type="component" value="Unassembled WGS sequence"/>
</dbReference>
<dbReference type="PANTHER" id="PTHR11803">
    <property type="entry name" value="2-IMINOBUTANOATE/2-IMINOPROPANOATE DEAMINASE RIDA"/>
    <property type="match status" value="1"/>
</dbReference>
<dbReference type="FunFam" id="3.30.1330.40:FF:000001">
    <property type="entry name" value="L-PSP family endoribonuclease"/>
    <property type="match status" value="1"/>
</dbReference>
<dbReference type="CDD" id="cd00448">
    <property type="entry name" value="YjgF_YER057c_UK114_family"/>
    <property type="match status" value="1"/>
</dbReference>
<keyword evidence="3" id="KW-1185">Reference proteome</keyword>
<dbReference type="EMBL" id="OBQC01000014">
    <property type="protein sequence ID" value="SOC43147.1"/>
    <property type="molecule type" value="Genomic_DNA"/>
</dbReference>
<gene>
    <name evidence="2" type="ORF">SAMN05877842_11496</name>
</gene>
<dbReference type="SUPFAM" id="SSF55298">
    <property type="entry name" value="YjgF-like"/>
    <property type="match status" value="1"/>
</dbReference>
<evidence type="ECO:0000256" key="1">
    <source>
        <dbReference type="ARBA" id="ARBA00010552"/>
    </source>
</evidence>
<reference evidence="3" key="1">
    <citation type="submission" date="2017-08" db="EMBL/GenBank/DDBJ databases">
        <authorList>
            <person name="Varghese N."/>
            <person name="Submissions S."/>
        </authorList>
    </citation>
    <scope>NUCLEOTIDE SEQUENCE [LARGE SCALE GENOMIC DNA]</scope>
    <source>
        <strain evidence="3">JC23</strain>
    </source>
</reference>
<dbReference type="InterPro" id="IPR006175">
    <property type="entry name" value="YjgF/YER057c/UK114"/>
</dbReference>